<evidence type="ECO:0000256" key="1">
    <source>
        <dbReference type="ARBA" id="ARBA00023015"/>
    </source>
</evidence>
<dbReference type="PANTHER" id="PTHR42756:SF2">
    <property type="entry name" value="MARR FAMILY REGULATORY PROTEIN"/>
    <property type="match status" value="1"/>
</dbReference>
<comment type="caution">
    <text evidence="5">The sequence shown here is derived from an EMBL/GenBank/DDBJ whole genome shotgun (WGS) entry which is preliminary data.</text>
</comment>
<gene>
    <name evidence="5" type="ORF">AKL21_10125</name>
</gene>
<dbReference type="PANTHER" id="PTHR42756">
    <property type="entry name" value="TRANSCRIPTIONAL REGULATOR, MARR"/>
    <property type="match status" value="1"/>
</dbReference>
<keyword evidence="6" id="KW-1185">Reference proteome</keyword>
<name>A0A267HQ04_9ENTE</name>
<reference evidence="5 6" key="1">
    <citation type="submission" date="2015-08" db="EMBL/GenBank/DDBJ databases">
        <title>Enterococcus genome sequence.</title>
        <authorList>
            <person name="Acedo J.Z."/>
            <person name="Vederas J.C."/>
        </authorList>
    </citation>
    <scope>NUCLEOTIDE SEQUENCE [LARGE SCALE GENOMIC DNA]</scope>
    <source>
        <strain evidence="5 6">49</strain>
    </source>
</reference>
<dbReference type="RefSeq" id="WP_095006968.1">
    <property type="nucleotide sequence ID" value="NZ_JBKVRM010000012.1"/>
</dbReference>
<evidence type="ECO:0000256" key="3">
    <source>
        <dbReference type="ARBA" id="ARBA00023163"/>
    </source>
</evidence>
<evidence type="ECO:0000256" key="2">
    <source>
        <dbReference type="ARBA" id="ARBA00023125"/>
    </source>
</evidence>
<dbReference type="AlphaFoldDB" id="A0A267HQ04"/>
<dbReference type="InterPro" id="IPR036390">
    <property type="entry name" value="WH_DNA-bd_sf"/>
</dbReference>
<dbReference type="SUPFAM" id="SSF46785">
    <property type="entry name" value="Winged helix' DNA-binding domain"/>
    <property type="match status" value="1"/>
</dbReference>
<evidence type="ECO:0000313" key="6">
    <source>
        <dbReference type="Proteomes" id="UP000216797"/>
    </source>
</evidence>
<dbReference type="InterPro" id="IPR036388">
    <property type="entry name" value="WH-like_DNA-bd_sf"/>
</dbReference>
<organism evidence="5 6">
    <name type="scientific">Enterococcus canintestini</name>
    <dbReference type="NCBI Taxonomy" id="317010"/>
    <lineage>
        <taxon>Bacteria</taxon>
        <taxon>Bacillati</taxon>
        <taxon>Bacillota</taxon>
        <taxon>Bacilli</taxon>
        <taxon>Lactobacillales</taxon>
        <taxon>Enterococcaceae</taxon>
        <taxon>Enterococcus</taxon>
    </lineage>
</organism>
<dbReference type="Gene3D" id="1.10.10.10">
    <property type="entry name" value="Winged helix-like DNA-binding domain superfamily/Winged helix DNA-binding domain"/>
    <property type="match status" value="1"/>
</dbReference>
<dbReference type="Proteomes" id="UP000216797">
    <property type="component" value="Unassembled WGS sequence"/>
</dbReference>
<dbReference type="PROSITE" id="PS50995">
    <property type="entry name" value="HTH_MARR_2"/>
    <property type="match status" value="1"/>
</dbReference>
<feature type="domain" description="HTH marR-type" evidence="4">
    <location>
        <begin position="1"/>
        <end position="133"/>
    </location>
</feature>
<dbReference type="EMBL" id="LHUG01000008">
    <property type="protein sequence ID" value="PAB00332.1"/>
    <property type="molecule type" value="Genomic_DNA"/>
</dbReference>
<dbReference type="InterPro" id="IPR000835">
    <property type="entry name" value="HTH_MarR-typ"/>
</dbReference>
<accession>A0A267HQ04</accession>
<dbReference type="GO" id="GO:0003677">
    <property type="term" value="F:DNA binding"/>
    <property type="evidence" value="ECO:0007669"/>
    <property type="project" value="UniProtKB-KW"/>
</dbReference>
<sequence length="150" mass="17871">MSEILREIGIISRALSYISNVEFKDIHLNKDQYLYLTRIYENPGIINDSLAELVKQDRTTVSKSIGKLEKEKLIRKEVDPTNKKIRRLYTTDKAEELYNYLKREEMYSEKAALARLSLEEREMLLLTLKKVRKNVDDEWHFVKNGNKRIY</sequence>
<protein>
    <submittedName>
        <fullName evidence="5">MarR family transcriptional regulator</fullName>
    </submittedName>
</protein>
<evidence type="ECO:0000313" key="5">
    <source>
        <dbReference type="EMBL" id="PAB00332.1"/>
    </source>
</evidence>
<evidence type="ECO:0000259" key="4">
    <source>
        <dbReference type="PROSITE" id="PS50995"/>
    </source>
</evidence>
<keyword evidence="1" id="KW-0805">Transcription regulation</keyword>
<dbReference type="PRINTS" id="PR00598">
    <property type="entry name" value="HTHMARR"/>
</dbReference>
<dbReference type="SMART" id="SM00347">
    <property type="entry name" value="HTH_MARR"/>
    <property type="match status" value="1"/>
</dbReference>
<dbReference type="Pfam" id="PF01047">
    <property type="entry name" value="MarR"/>
    <property type="match status" value="1"/>
</dbReference>
<keyword evidence="2" id="KW-0238">DNA-binding</keyword>
<proteinExistence type="predicted"/>
<dbReference type="GO" id="GO:0003700">
    <property type="term" value="F:DNA-binding transcription factor activity"/>
    <property type="evidence" value="ECO:0007669"/>
    <property type="project" value="InterPro"/>
</dbReference>
<keyword evidence="3" id="KW-0804">Transcription</keyword>